<evidence type="ECO:0000313" key="3">
    <source>
        <dbReference type="Proteomes" id="UP000887565"/>
    </source>
</evidence>
<dbReference type="GO" id="GO:0005178">
    <property type="term" value="F:integrin binding"/>
    <property type="evidence" value="ECO:0007669"/>
    <property type="project" value="TreeGrafter"/>
</dbReference>
<dbReference type="Proteomes" id="UP000887565">
    <property type="component" value="Unplaced"/>
</dbReference>
<dbReference type="OMA" id="CMESIES"/>
<dbReference type="Pfam" id="PF21896">
    <property type="entry name" value="Talin_IBS2B"/>
    <property type="match status" value="1"/>
</dbReference>
<protein>
    <submittedName>
        <fullName evidence="4">Vinculin-binding site-containing domain-containing protein</fullName>
    </submittedName>
</protein>
<evidence type="ECO:0000313" key="4">
    <source>
        <dbReference type="WBParaSite" id="nRc.2.0.1.t01648-RA"/>
    </source>
</evidence>
<dbReference type="GO" id="GO:0098609">
    <property type="term" value="P:cell-cell adhesion"/>
    <property type="evidence" value="ECO:0007669"/>
    <property type="project" value="TreeGrafter"/>
</dbReference>
<sequence>MYWMAAYLIGASDRDSVPGQPALLDTSRFQESVETVRRSCEKIARTVTTDESATLVAKHTSALANFCREASSKTQDQAAKKQFITCARDLASTTANLIKEIKKLDGAFENVVFRRDCAQSVQPLLRALDNLASFVDDPRFSGTPARISQSGANKQRPLCNQGRQILDGSIKMVKVVGQLAAQPQTDELLWRQLAESSKILSDSIKMLLTTMRENTPGQAECMESIESLKKMINLLDRASIAVGTANFPRRPEISEKDSHERLDLTCRQLIERVADVEAAGKREAENVGHRVLEMTQCFEQTVDACLGAASCAHLKRQRDLLTQCRTAAEAMLQLIYGCKDCGGNPRNIEHHAVINESGQDLRIALNDLLKTLQEIVAESGLVGTLLSEISRSLAKADERVSPENISYADYQTRMIHCCREIDRLQQEITQKCYSDPNADDFGQLTIEFCKNFDQLAINTPYACAAASGPE</sequence>
<feature type="domain" description="Talin 1-like rod-segment" evidence="1">
    <location>
        <begin position="217"/>
        <end position="380"/>
    </location>
</feature>
<organism evidence="3 4">
    <name type="scientific">Romanomermis culicivorax</name>
    <name type="common">Nematode worm</name>
    <dbReference type="NCBI Taxonomy" id="13658"/>
    <lineage>
        <taxon>Eukaryota</taxon>
        <taxon>Metazoa</taxon>
        <taxon>Ecdysozoa</taxon>
        <taxon>Nematoda</taxon>
        <taxon>Enoplea</taxon>
        <taxon>Dorylaimia</taxon>
        <taxon>Mermithida</taxon>
        <taxon>Mermithoidea</taxon>
        <taxon>Mermithidae</taxon>
        <taxon>Romanomermis</taxon>
    </lineage>
</organism>
<dbReference type="AlphaFoldDB" id="A0A915HJ23"/>
<dbReference type="GO" id="GO:0030036">
    <property type="term" value="P:actin cytoskeleton organization"/>
    <property type="evidence" value="ECO:0007669"/>
    <property type="project" value="TreeGrafter"/>
</dbReference>
<dbReference type="InterPro" id="IPR054082">
    <property type="entry name" value="Talin_IBS2B"/>
</dbReference>
<evidence type="ECO:0000259" key="2">
    <source>
        <dbReference type="Pfam" id="PF21896"/>
    </source>
</evidence>
<dbReference type="GO" id="GO:0005925">
    <property type="term" value="C:focal adhesion"/>
    <property type="evidence" value="ECO:0007669"/>
    <property type="project" value="TreeGrafter"/>
</dbReference>
<dbReference type="Gene3D" id="1.20.120.230">
    <property type="entry name" value="Alpha-catenin/vinculin-like"/>
    <property type="match status" value="1"/>
</dbReference>
<reference evidence="4" key="1">
    <citation type="submission" date="2022-11" db="UniProtKB">
        <authorList>
            <consortium name="WormBaseParasite"/>
        </authorList>
    </citation>
    <scope>IDENTIFICATION</scope>
</reference>
<keyword evidence="3" id="KW-1185">Reference proteome</keyword>
<dbReference type="WBParaSite" id="nRc.2.0.1.t01648-RA">
    <property type="protein sequence ID" value="nRc.2.0.1.t01648-RA"/>
    <property type="gene ID" value="nRc.2.0.1.g01648"/>
</dbReference>
<name>A0A915HJ23_ROMCU</name>
<dbReference type="GO" id="GO:0005886">
    <property type="term" value="C:plasma membrane"/>
    <property type="evidence" value="ECO:0007669"/>
    <property type="project" value="TreeGrafter"/>
</dbReference>
<dbReference type="PANTHER" id="PTHR19981">
    <property type="entry name" value="TALIN"/>
    <property type="match status" value="1"/>
</dbReference>
<dbReference type="Gene3D" id="1.20.1420.10">
    <property type="entry name" value="Talin, central domain"/>
    <property type="match status" value="2"/>
</dbReference>
<dbReference type="PANTHER" id="PTHR19981:SF1">
    <property type="entry name" value="RHEA, ISOFORM B"/>
    <property type="match status" value="1"/>
</dbReference>
<evidence type="ECO:0000259" key="1">
    <source>
        <dbReference type="Pfam" id="PF21865"/>
    </source>
</evidence>
<dbReference type="Pfam" id="PF21865">
    <property type="entry name" value="TLN1-like_RS"/>
    <property type="match status" value="1"/>
</dbReference>
<accession>A0A915HJ23</accession>
<feature type="domain" description="Talin IBS2B" evidence="2">
    <location>
        <begin position="25"/>
        <end position="138"/>
    </location>
</feature>
<proteinExistence type="predicted"/>
<dbReference type="InterPro" id="IPR054060">
    <property type="entry name" value="TLN1-like_RS"/>
</dbReference>
<dbReference type="GO" id="GO:0005737">
    <property type="term" value="C:cytoplasm"/>
    <property type="evidence" value="ECO:0007669"/>
    <property type="project" value="TreeGrafter"/>
</dbReference>